<dbReference type="OrthoDB" id="9807745at2"/>
<reference evidence="3 4" key="1">
    <citation type="submission" date="2016-08" db="EMBL/GenBank/DDBJ databases">
        <title>Draft genome of the agarase producing Sphingomonas sp. MCT13.</title>
        <authorList>
            <person name="D'Andrea M.M."/>
            <person name="Rossolini G.M."/>
            <person name="Thaller M.C."/>
        </authorList>
    </citation>
    <scope>NUCLEOTIDE SEQUENCE [LARGE SCALE GENOMIC DNA]</scope>
    <source>
        <strain evidence="3 4">MCT13</strain>
    </source>
</reference>
<keyword evidence="4" id="KW-1185">Reference proteome</keyword>
<evidence type="ECO:0000259" key="2">
    <source>
        <dbReference type="Pfam" id="PF01757"/>
    </source>
</evidence>
<protein>
    <recommendedName>
        <fullName evidence="2">Acyltransferase 3 domain-containing protein</fullName>
    </recommendedName>
</protein>
<sequence>MSTRSNPRLAHIPGLDGLRGFAALCVLLSHGLSTYTAQRLHEGLGQMGVALFFLLSAYLLTRLWGGAAFNRASVATYLVHRAARVLPLFWLSVPVYVALYRETYWNGAVCAAAISCAWSLWTIPVELQFYAIFLVLWRDMQAGRPARGLVWCFVTVTAIGIAMFATDVDNIRFPMWAHFFFIGSAIALWFPADPSERWNRSLSITSILFFLLSIPGLRIENSLPTFENNLDPLVIVSVILLFTATLRCRLLTMWFERPWARAAGRISFGVYIIHWPVLIVIERTGLTGGTALLLYGMMSIGLAVASVRFVEEPAKMMINRIARAFPPLRAGHAAIRS</sequence>
<feature type="transmembrane region" description="Helical" evidence="1">
    <location>
        <begin position="82"/>
        <end position="99"/>
    </location>
</feature>
<name>A0A1E3LZ62_9SPHN</name>
<proteinExistence type="predicted"/>
<evidence type="ECO:0000313" key="3">
    <source>
        <dbReference type="EMBL" id="ODP39087.1"/>
    </source>
</evidence>
<dbReference type="InterPro" id="IPR050879">
    <property type="entry name" value="Acyltransferase_3"/>
</dbReference>
<feature type="transmembrane region" description="Helical" evidence="1">
    <location>
        <begin position="105"/>
        <end position="136"/>
    </location>
</feature>
<feature type="domain" description="Acyltransferase 3" evidence="2">
    <location>
        <begin position="13"/>
        <end position="304"/>
    </location>
</feature>
<dbReference type="GO" id="GO:0000271">
    <property type="term" value="P:polysaccharide biosynthetic process"/>
    <property type="evidence" value="ECO:0007669"/>
    <property type="project" value="TreeGrafter"/>
</dbReference>
<gene>
    <name evidence="3" type="ORF">BFL28_12060</name>
</gene>
<keyword evidence="1" id="KW-0472">Membrane</keyword>
<feature type="transmembrane region" description="Helical" evidence="1">
    <location>
        <begin position="202"/>
        <end position="220"/>
    </location>
</feature>
<dbReference type="GO" id="GO:0016747">
    <property type="term" value="F:acyltransferase activity, transferring groups other than amino-acyl groups"/>
    <property type="evidence" value="ECO:0007669"/>
    <property type="project" value="InterPro"/>
</dbReference>
<dbReference type="Proteomes" id="UP000094487">
    <property type="component" value="Unassembled WGS sequence"/>
</dbReference>
<feature type="transmembrane region" description="Helical" evidence="1">
    <location>
        <begin position="232"/>
        <end position="250"/>
    </location>
</feature>
<dbReference type="PANTHER" id="PTHR23028:SF53">
    <property type="entry name" value="ACYL_TRANSF_3 DOMAIN-CONTAINING PROTEIN"/>
    <property type="match status" value="1"/>
</dbReference>
<feature type="transmembrane region" description="Helical" evidence="1">
    <location>
        <begin position="262"/>
        <end position="281"/>
    </location>
</feature>
<dbReference type="STRING" id="1888892.BFL28_12060"/>
<accession>A0A1E3LZ62</accession>
<feature type="transmembrane region" description="Helical" evidence="1">
    <location>
        <begin position="293"/>
        <end position="310"/>
    </location>
</feature>
<dbReference type="RefSeq" id="WP_158011618.1">
    <property type="nucleotide sequence ID" value="NZ_MDDS01000008.1"/>
</dbReference>
<dbReference type="AlphaFoldDB" id="A0A1E3LZ62"/>
<keyword evidence="1" id="KW-0812">Transmembrane</keyword>
<keyword evidence="1" id="KW-1133">Transmembrane helix</keyword>
<organism evidence="3 4">
    <name type="scientific">Sphingomonas turrisvirgatae</name>
    <dbReference type="NCBI Taxonomy" id="1888892"/>
    <lineage>
        <taxon>Bacteria</taxon>
        <taxon>Pseudomonadati</taxon>
        <taxon>Pseudomonadota</taxon>
        <taxon>Alphaproteobacteria</taxon>
        <taxon>Sphingomonadales</taxon>
        <taxon>Sphingomonadaceae</taxon>
        <taxon>Sphingomonas</taxon>
    </lineage>
</organism>
<feature type="transmembrane region" description="Helical" evidence="1">
    <location>
        <begin position="171"/>
        <end position="190"/>
    </location>
</feature>
<evidence type="ECO:0000313" key="4">
    <source>
        <dbReference type="Proteomes" id="UP000094487"/>
    </source>
</evidence>
<feature type="transmembrane region" description="Helical" evidence="1">
    <location>
        <begin position="43"/>
        <end position="61"/>
    </location>
</feature>
<dbReference type="InterPro" id="IPR002656">
    <property type="entry name" value="Acyl_transf_3_dom"/>
</dbReference>
<feature type="transmembrane region" description="Helical" evidence="1">
    <location>
        <begin position="148"/>
        <end position="165"/>
    </location>
</feature>
<dbReference type="PANTHER" id="PTHR23028">
    <property type="entry name" value="ACETYLTRANSFERASE"/>
    <property type="match status" value="1"/>
</dbReference>
<dbReference type="Pfam" id="PF01757">
    <property type="entry name" value="Acyl_transf_3"/>
    <property type="match status" value="1"/>
</dbReference>
<feature type="transmembrane region" description="Helical" evidence="1">
    <location>
        <begin position="20"/>
        <end position="37"/>
    </location>
</feature>
<comment type="caution">
    <text evidence="3">The sequence shown here is derived from an EMBL/GenBank/DDBJ whole genome shotgun (WGS) entry which is preliminary data.</text>
</comment>
<dbReference type="GO" id="GO:0016020">
    <property type="term" value="C:membrane"/>
    <property type="evidence" value="ECO:0007669"/>
    <property type="project" value="TreeGrafter"/>
</dbReference>
<dbReference type="EMBL" id="MDDS01000008">
    <property type="protein sequence ID" value="ODP39087.1"/>
    <property type="molecule type" value="Genomic_DNA"/>
</dbReference>
<evidence type="ECO:0000256" key="1">
    <source>
        <dbReference type="SAM" id="Phobius"/>
    </source>
</evidence>